<keyword evidence="4" id="KW-0133">Cell shape</keyword>
<keyword evidence="11" id="KW-1185">Reference proteome</keyword>
<keyword evidence="10" id="KW-0121">Carboxypeptidase</keyword>
<sequence>MEFDQTKQEQEMSRASRLRVQEDGYLKKRRWRLAGIALLLSVLIIWVVIIFIRQNGHQKTAPTQVVKPVKLSVKAKHAIVIDAQTGQILGQKDSHSQVGIASQSKMLTSYAVLKAIKAGKLHWDDKIEINKKSDWSNKDNDRYAHLDIHSGQKIRVSELFGAMYTSSANDAALALADYVKPKGMTEQEALNFWAHELHLNGSKWYNATGQVNEDMGPYRVKSASDKAENTASVEQLAILARKNLELDPNLRDYYEKLGLVYHPVDGVNKIKRTEYAKFKQEVVPKLKNKEKLRFEGLKTGSTPESGGAFTGLLKDRDGHEFITVVSGAGRYTDQIERYQDTIDAVEEVLQQRKPVTFNSGEKLKKAEKIRAPKTQAGHLELTVADKRTYWLKKSAKGQLGFDRPNQIKVDSVRAGERVLSLRPALKTDFLSGSKIDDYGLPLASQKSAKKASDWQIFWRGIF</sequence>
<proteinExistence type="inferred from homology"/>
<evidence type="ECO:0000256" key="5">
    <source>
        <dbReference type="ARBA" id="ARBA00022984"/>
    </source>
</evidence>
<reference evidence="10 11" key="1">
    <citation type="submission" date="2024-01" db="EMBL/GenBank/DDBJ databases">
        <authorList>
            <person name="Botero Cardona J."/>
        </authorList>
    </citation>
    <scope>NUCLEOTIDE SEQUENCE [LARGE SCALE GENOMIC DNA]</scope>
    <source>
        <strain evidence="10 11">LMG 33000</strain>
    </source>
</reference>
<dbReference type="GO" id="GO:0009002">
    <property type="term" value="F:serine-type D-Ala-D-Ala carboxypeptidase activity"/>
    <property type="evidence" value="ECO:0007669"/>
    <property type="project" value="UniProtKB-EC"/>
</dbReference>
<comment type="similarity">
    <text evidence="1 7">Belongs to the peptidase S11 family.</text>
</comment>
<feature type="domain" description="Peptidase S11 D-alanyl-D-alanine carboxypeptidase A N-terminal" evidence="9">
    <location>
        <begin position="70"/>
        <end position="328"/>
    </location>
</feature>
<name>A0ABP0EPA4_9LACO</name>
<dbReference type="EMBL" id="CAWVOH010000001">
    <property type="protein sequence ID" value="CAK8054102.1"/>
    <property type="molecule type" value="Genomic_DNA"/>
</dbReference>
<evidence type="ECO:0000313" key="10">
    <source>
        <dbReference type="EMBL" id="CAK8054102.1"/>
    </source>
</evidence>
<dbReference type="InterPro" id="IPR018044">
    <property type="entry name" value="Peptidase_S11"/>
</dbReference>
<protein>
    <submittedName>
        <fullName evidence="10">D-alanyl-D-alanine carboxypeptidase (DacC)</fullName>
        <ecNumber evidence="10">3.4.16.4</ecNumber>
    </submittedName>
</protein>
<dbReference type="InterPro" id="IPR012338">
    <property type="entry name" value="Beta-lactam/transpept-like"/>
</dbReference>
<evidence type="ECO:0000313" key="11">
    <source>
        <dbReference type="Proteomes" id="UP001314241"/>
    </source>
</evidence>
<keyword evidence="10" id="KW-0645">Protease</keyword>
<feature type="transmembrane region" description="Helical" evidence="8">
    <location>
        <begin position="33"/>
        <end position="52"/>
    </location>
</feature>
<comment type="caution">
    <text evidence="10">The sequence shown here is derived from an EMBL/GenBank/DDBJ whole genome shotgun (WGS) entry which is preliminary data.</text>
</comment>
<dbReference type="InterPro" id="IPR000871">
    <property type="entry name" value="Beta-lactam_class-A"/>
</dbReference>
<dbReference type="PRINTS" id="PR00725">
    <property type="entry name" value="DADACBPTASE1"/>
</dbReference>
<dbReference type="PANTHER" id="PTHR35333:SF3">
    <property type="entry name" value="BETA-LACTAMASE-TYPE TRANSPEPTIDASE FOLD CONTAINING PROTEIN"/>
    <property type="match status" value="1"/>
</dbReference>
<keyword evidence="8" id="KW-0812">Transmembrane</keyword>
<dbReference type="SUPFAM" id="SSF56601">
    <property type="entry name" value="beta-lactamase/transpeptidase-like"/>
    <property type="match status" value="1"/>
</dbReference>
<evidence type="ECO:0000256" key="4">
    <source>
        <dbReference type="ARBA" id="ARBA00022960"/>
    </source>
</evidence>
<dbReference type="InterPro" id="IPR001967">
    <property type="entry name" value="Peptidase_S11_N"/>
</dbReference>
<evidence type="ECO:0000256" key="2">
    <source>
        <dbReference type="ARBA" id="ARBA00022729"/>
    </source>
</evidence>
<keyword evidence="6" id="KW-0961">Cell wall biogenesis/degradation</keyword>
<evidence type="ECO:0000256" key="6">
    <source>
        <dbReference type="ARBA" id="ARBA00023316"/>
    </source>
</evidence>
<dbReference type="RefSeq" id="WP_349641644.1">
    <property type="nucleotide sequence ID" value="NZ_CAWVOH010000001.1"/>
</dbReference>
<evidence type="ECO:0000256" key="7">
    <source>
        <dbReference type="RuleBase" id="RU004016"/>
    </source>
</evidence>
<dbReference type="PANTHER" id="PTHR35333">
    <property type="entry name" value="BETA-LACTAMASE"/>
    <property type="match status" value="1"/>
</dbReference>
<organism evidence="10 11">
    <name type="scientific">Eupransor demetentiae</name>
    <dbReference type="NCBI Taxonomy" id="3109584"/>
    <lineage>
        <taxon>Bacteria</taxon>
        <taxon>Bacillati</taxon>
        <taxon>Bacillota</taxon>
        <taxon>Bacilli</taxon>
        <taxon>Lactobacillales</taxon>
        <taxon>Lactobacillaceae</taxon>
        <taxon>Eupransor</taxon>
    </lineage>
</organism>
<dbReference type="Proteomes" id="UP001314241">
    <property type="component" value="Unassembled WGS sequence"/>
</dbReference>
<keyword evidence="2" id="KW-0732">Signal</keyword>
<dbReference type="EC" id="3.4.16.4" evidence="10"/>
<dbReference type="Gene3D" id="3.40.710.10">
    <property type="entry name" value="DD-peptidase/beta-lactamase superfamily"/>
    <property type="match status" value="1"/>
</dbReference>
<accession>A0ABP0EPA4</accession>
<evidence type="ECO:0000256" key="3">
    <source>
        <dbReference type="ARBA" id="ARBA00022801"/>
    </source>
</evidence>
<evidence type="ECO:0000259" key="9">
    <source>
        <dbReference type="Pfam" id="PF00768"/>
    </source>
</evidence>
<keyword evidence="8" id="KW-1133">Transmembrane helix</keyword>
<gene>
    <name evidence="10" type="ORF">R54876_GBNLAHCA_00662</name>
</gene>
<keyword evidence="5" id="KW-0573">Peptidoglycan synthesis</keyword>
<evidence type="ECO:0000256" key="1">
    <source>
        <dbReference type="ARBA" id="ARBA00007164"/>
    </source>
</evidence>
<evidence type="ECO:0000256" key="8">
    <source>
        <dbReference type="SAM" id="Phobius"/>
    </source>
</evidence>
<keyword evidence="8" id="KW-0472">Membrane</keyword>
<keyword evidence="3 10" id="KW-0378">Hydrolase</keyword>
<dbReference type="Pfam" id="PF00768">
    <property type="entry name" value="Peptidase_S11"/>
    <property type="match status" value="1"/>
</dbReference>